<name>A0A4C1TUI7_EUMVA</name>
<dbReference type="EMBL" id="BGZK01000089">
    <property type="protein sequence ID" value="GBP17693.1"/>
    <property type="molecule type" value="Genomic_DNA"/>
</dbReference>
<accession>A0A4C1TUI7</accession>
<protein>
    <recommendedName>
        <fullName evidence="3">Mos1 transposase HTH domain-containing protein</fullName>
    </recommendedName>
</protein>
<dbReference type="OrthoDB" id="10017160at2759"/>
<evidence type="ECO:0000313" key="1">
    <source>
        <dbReference type="EMBL" id="GBP17693.1"/>
    </source>
</evidence>
<dbReference type="AlphaFoldDB" id="A0A4C1TUI7"/>
<comment type="caution">
    <text evidence="1">The sequence shown here is derived from an EMBL/GenBank/DDBJ whole genome shotgun (WGS) entry which is preliminary data.</text>
</comment>
<organism evidence="1 2">
    <name type="scientific">Eumeta variegata</name>
    <name type="common">Bagworm moth</name>
    <name type="synonym">Eumeta japonica</name>
    <dbReference type="NCBI Taxonomy" id="151549"/>
    <lineage>
        <taxon>Eukaryota</taxon>
        <taxon>Metazoa</taxon>
        <taxon>Ecdysozoa</taxon>
        <taxon>Arthropoda</taxon>
        <taxon>Hexapoda</taxon>
        <taxon>Insecta</taxon>
        <taxon>Pterygota</taxon>
        <taxon>Neoptera</taxon>
        <taxon>Endopterygota</taxon>
        <taxon>Lepidoptera</taxon>
        <taxon>Glossata</taxon>
        <taxon>Ditrysia</taxon>
        <taxon>Tineoidea</taxon>
        <taxon>Psychidae</taxon>
        <taxon>Oiketicinae</taxon>
        <taxon>Eumeta</taxon>
    </lineage>
</organism>
<evidence type="ECO:0008006" key="3">
    <source>
        <dbReference type="Google" id="ProtNLM"/>
    </source>
</evidence>
<keyword evidence="2" id="KW-1185">Reference proteome</keyword>
<gene>
    <name evidence="1" type="ORF">EVAR_8681_1</name>
</gene>
<evidence type="ECO:0000313" key="2">
    <source>
        <dbReference type="Proteomes" id="UP000299102"/>
    </source>
</evidence>
<dbReference type="Proteomes" id="UP000299102">
    <property type="component" value="Unassembled WGS sequence"/>
</dbReference>
<reference evidence="1 2" key="1">
    <citation type="journal article" date="2019" name="Commun. Biol.">
        <title>The bagworm genome reveals a unique fibroin gene that provides high tensile strength.</title>
        <authorList>
            <person name="Kono N."/>
            <person name="Nakamura H."/>
            <person name="Ohtoshi R."/>
            <person name="Tomita M."/>
            <person name="Numata K."/>
            <person name="Arakawa K."/>
        </authorList>
    </citation>
    <scope>NUCLEOTIDE SEQUENCE [LARGE SCALE GENOMIC DNA]</scope>
</reference>
<sequence>MTIYKWFAEFKRDRVNLSDEFRGGRPSTAVNNNNIDAVRRIIEADSHVTYNINTAVCLNFDFVLDSDAILILISIPVMLLDNSDPGPIFDLTPVSSPHFGPCPASQFRFRCRSRCR</sequence>
<proteinExistence type="predicted"/>